<dbReference type="Proteomes" id="UP001497680">
    <property type="component" value="Unassembled WGS sequence"/>
</dbReference>
<evidence type="ECO:0000313" key="1">
    <source>
        <dbReference type="EMBL" id="KAI6082216.1"/>
    </source>
</evidence>
<gene>
    <name evidence="1" type="ORF">F4821DRAFT_247717</name>
</gene>
<sequence length="110" mass="12549">MTIYHIVLFKFKDLVPAEEGKAACNRLLDLCTKCIHPTTQKNYVKFIGGGKDNSPEGLQNGLSHAFIAQFENEDDRKYYLEEDPAHKEFVASIKDIIEKIQVVDFTPNVF</sequence>
<dbReference type="EMBL" id="MU394376">
    <property type="protein sequence ID" value="KAI6082216.1"/>
    <property type="molecule type" value="Genomic_DNA"/>
</dbReference>
<protein>
    <submittedName>
        <fullName evidence="1">Dabb-domain-containing protein</fullName>
    </submittedName>
</protein>
<proteinExistence type="predicted"/>
<evidence type="ECO:0000313" key="2">
    <source>
        <dbReference type="Proteomes" id="UP001497680"/>
    </source>
</evidence>
<name>A0ACC0CP28_9PEZI</name>
<keyword evidence="2" id="KW-1185">Reference proteome</keyword>
<organism evidence="1 2">
    <name type="scientific">Hypoxylon rubiginosum</name>
    <dbReference type="NCBI Taxonomy" id="110542"/>
    <lineage>
        <taxon>Eukaryota</taxon>
        <taxon>Fungi</taxon>
        <taxon>Dikarya</taxon>
        <taxon>Ascomycota</taxon>
        <taxon>Pezizomycotina</taxon>
        <taxon>Sordariomycetes</taxon>
        <taxon>Xylariomycetidae</taxon>
        <taxon>Xylariales</taxon>
        <taxon>Hypoxylaceae</taxon>
        <taxon>Hypoxylon</taxon>
    </lineage>
</organism>
<comment type="caution">
    <text evidence="1">The sequence shown here is derived from an EMBL/GenBank/DDBJ whole genome shotgun (WGS) entry which is preliminary data.</text>
</comment>
<accession>A0ACC0CP28</accession>
<reference evidence="1 2" key="1">
    <citation type="journal article" date="2022" name="New Phytol.">
        <title>Ecological generalism drives hyperdiversity of secondary metabolite gene clusters in xylarialean endophytes.</title>
        <authorList>
            <person name="Franco M.E.E."/>
            <person name="Wisecaver J.H."/>
            <person name="Arnold A.E."/>
            <person name="Ju Y.M."/>
            <person name="Slot J.C."/>
            <person name="Ahrendt S."/>
            <person name="Moore L.P."/>
            <person name="Eastman K.E."/>
            <person name="Scott K."/>
            <person name="Konkel Z."/>
            <person name="Mondo S.J."/>
            <person name="Kuo A."/>
            <person name="Hayes R.D."/>
            <person name="Haridas S."/>
            <person name="Andreopoulos B."/>
            <person name="Riley R."/>
            <person name="LaButti K."/>
            <person name="Pangilinan J."/>
            <person name="Lipzen A."/>
            <person name="Amirebrahimi M."/>
            <person name="Yan J."/>
            <person name="Adam C."/>
            <person name="Keymanesh K."/>
            <person name="Ng V."/>
            <person name="Louie K."/>
            <person name="Northen T."/>
            <person name="Drula E."/>
            <person name="Henrissat B."/>
            <person name="Hsieh H.M."/>
            <person name="Youens-Clark K."/>
            <person name="Lutzoni F."/>
            <person name="Miadlikowska J."/>
            <person name="Eastwood D.C."/>
            <person name="Hamelin R.C."/>
            <person name="Grigoriev I.V."/>
            <person name="U'Ren J.M."/>
        </authorList>
    </citation>
    <scope>NUCLEOTIDE SEQUENCE [LARGE SCALE GENOMIC DNA]</scope>
    <source>
        <strain evidence="1 2">ER1909</strain>
    </source>
</reference>